<gene>
    <name evidence="3" type="ORF">CFL01nite_02980</name>
    <name evidence="2" type="ORF">CFLV_07105</name>
</gene>
<evidence type="ECO:0000259" key="1">
    <source>
        <dbReference type="PROSITE" id="PS50967"/>
    </source>
</evidence>
<dbReference type="SMART" id="SM00474">
    <property type="entry name" value="35EXOc"/>
    <property type="match status" value="1"/>
</dbReference>
<dbReference type="GO" id="GO:0000166">
    <property type="term" value="F:nucleotide binding"/>
    <property type="evidence" value="ECO:0007669"/>
    <property type="project" value="InterPro"/>
</dbReference>
<dbReference type="Pfam" id="PF18305">
    <property type="entry name" value="DNA_pol_A_exoN"/>
    <property type="match status" value="1"/>
</dbReference>
<dbReference type="InterPro" id="IPR036397">
    <property type="entry name" value="RNaseH_sf"/>
</dbReference>
<dbReference type="RefSeq" id="WP_075729928.1">
    <property type="nucleotide sequence ID" value="NZ_BJNB01000002.1"/>
</dbReference>
<dbReference type="CDD" id="cd06142">
    <property type="entry name" value="RNaseD_exo"/>
    <property type="match status" value="1"/>
</dbReference>
<dbReference type="GeneID" id="82880483"/>
<dbReference type="OrthoDB" id="144122at2"/>
<dbReference type="Pfam" id="PF01612">
    <property type="entry name" value="DNA_pol_A_exo1"/>
    <property type="match status" value="1"/>
</dbReference>
<dbReference type="GO" id="GO:0006139">
    <property type="term" value="P:nucleobase-containing compound metabolic process"/>
    <property type="evidence" value="ECO:0007669"/>
    <property type="project" value="InterPro"/>
</dbReference>
<accession>A0A1L7CM83</accession>
<dbReference type="Gene3D" id="3.30.420.10">
    <property type="entry name" value="Ribonuclease H-like superfamily/Ribonuclease H"/>
    <property type="match status" value="1"/>
</dbReference>
<dbReference type="PROSITE" id="PS50967">
    <property type="entry name" value="HRDC"/>
    <property type="match status" value="1"/>
</dbReference>
<dbReference type="Gene3D" id="1.10.150.80">
    <property type="entry name" value="HRDC domain"/>
    <property type="match status" value="2"/>
</dbReference>
<organism evidence="2 4">
    <name type="scientific">Corynebacterium flavescens</name>
    <dbReference type="NCBI Taxonomy" id="28028"/>
    <lineage>
        <taxon>Bacteria</taxon>
        <taxon>Bacillati</taxon>
        <taxon>Actinomycetota</taxon>
        <taxon>Actinomycetes</taxon>
        <taxon>Mycobacteriales</taxon>
        <taxon>Corynebacteriaceae</taxon>
        <taxon>Corynebacterium</taxon>
    </lineage>
</organism>
<reference evidence="2 4" key="1">
    <citation type="submission" date="2014-08" db="EMBL/GenBank/DDBJ databases">
        <title>Complete genome sequence of Corynebacterium flavescens OJ8(T)(=DSM 20296(T)), isolated from cheese.</title>
        <authorList>
            <person name="Ruckert C."/>
            <person name="Albersmeier A."/>
            <person name="Winkler A."/>
            <person name="Kalinowski J."/>
        </authorList>
    </citation>
    <scope>NUCLEOTIDE SEQUENCE [LARGE SCALE GENOMIC DNA]</scope>
    <source>
        <strain evidence="2 4">OJ8</strain>
    </source>
</reference>
<evidence type="ECO:0000313" key="2">
    <source>
        <dbReference type="EMBL" id="APT86976.1"/>
    </source>
</evidence>
<dbReference type="InterPro" id="IPR044876">
    <property type="entry name" value="HRDC_dom_sf"/>
</dbReference>
<sequence>MSHYLSAPREGIPDLLDTPAQFEEAARELASGAGPFAIDTERASAYRYDDRAFLIQVRRAGAGTFIFDPEGHRSALTAALAPVLNDSPWVIHSAPSDLPSLAWLNLHPGALFDTELASRLAGFDHPNLGSMVEELLGVELEKGYGNSDWSTRPLPSEWMAYAALDVELLNELAANLRDILAEKERMDWAEQEFAAILREHAGDGAGAGVGDKAGDATSPSSSWQDLKGLSTLHSAEKLAVARALWTKRDEQARRDDIAPGRILSNKLIIDIAHRLPESPGALGKIKGFPRRKRGAQSYWFQVIERTRRLDPSQWPSPHPTASPVPSKSLWMREYPEQWEAYQKVRDELADHAEDLEIAPELLLRPALVREVVWAATGPVLKRYPESVAGAISSAGDIIPYLRTTPARQWQIEQAAPALQAGLFSARRL</sequence>
<dbReference type="STRING" id="28028.CFLV_07105"/>
<dbReference type="AlphaFoldDB" id="A0A1L7CM83"/>
<dbReference type="KEGG" id="cfc:CFLV_07105"/>
<protein>
    <submittedName>
        <fullName evidence="2">Ribonuclease D</fullName>
    </submittedName>
</protein>
<dbReference type="InterPro" id="IPR012337">
    <property type="entry name" value="RNaseH-like_sf"/>
</dbReference>
<feature type="domain" description="HRDC" evidence="1">
    <location>
        <begin position="234"/>
        <end position="313"/>
    </location>
</feature>
<dbReference type="GO" id="GO:0008408">
    <property type="term" value="F:3'-5' exonuclease activity"/>
    <property type="evidence" value="ECO:0007669"/>
    <property type="project" value="InterPro"/>
</dbReference>
<evidence type="ECO:0000313" key="4">
    <source>
        <dbReference type="Proteomes" id="UP000185479"/>
    </source>
</evidence>
<dbReference type="InterPro" id="IPR051086">
    <property type="entry name" value="RNase_D-like"/>
</dbReference>
<dbReference type="InterPro" id="IPR002121">
    <property type="entry name" value="HRDC_dom"/>
</dbReference>
<dbReference type="InterPro" id="IPR041605">
    <property type="entry name" value="Exo_C"/>
</dbReference>
<evidence type="ECO:0000313" key="3">
    <source>
        <dbReference type="EMBL" id="GEB96803.1"/>
    </source>
</evidence>
<dbReference type="GO" id="GO:0003676">
    <property type="term" value="F:nucleic acid binding"/>
    <property type="evidence" value="ECO:0007669"/>
    <property type="project" value="InterPro"/>
</dbReference>
<dbReference type="InterPro" id="IPR002562">
    <property type="entry name" value="3'-5'_exonuclease_dom"/>
</dbReference>
<dbReference type="InterPro" id="IPR010997">
    <property type="entry name" value="HRDC-like_sf"/>
</dbReference>
<keyword evidence="4" id="KW-1185">Reference proteome</keyword>
<dbReference type="PANTHER" id="PTHR47649:SF1">
    <property type="entry name" value="RIBONUCLEASE D"/>
    <property type="match status" value="1"/>
</dbReference>
<dbReference type="SUPFAM" id="SSF47819">
    <property type="entry name" value="HRDC-like"/>
    <property type="match status" value="1"/>
</dbReference>
<dbReference type="Proteomes" id="UP000315353">
    <property type="component" value="Unassembled WGS sequence"/>
</dbReference>
<evidence type="ECO:0000313" key="5">
    <source>
        <dbReference type="Proteomes" id="UP000315353"/>
    </source>
</evidence>
<dbReference type="EMBL" id="BJNB01000002">
    <property type="protein sequence ID" value="GEB96803.1"/>
    <property type="molecule type" value="Genomic_DNA"/>
</dbReference>
<dbReference type="EMBL" id="CP009246">
    <property type="protein sequence ID" value="APT86976.1"/>
    <property type="molecule type" value="Genomic_DNA"/>
</dbReference>
<name>A0A1L7CM83_CORFL</name>
<proteinExistence type="predicted"/>
<dbReference type="Pfam" id="PF00570">
    <property type="entry name" value="HRDC"/>
    <property type="match status" value="1"/>
</dbReference>
<dbReference type="SMART" id="SM00341">
    <property type="entry name" value="HRDC"/>
    <property type="match status" value="1"/>
</dbReference>
<reference evidence="3 5" key="2">
    <citation type="submission" date="2019-06" db="EMBL/GenBank/DDBJ databases">
        <title>Whole genome shotgun sequence of Corynebacterium flavescens NBRC 14136.</title>
        <authorList>
            <person name="Hosoyama A."/>
            <person name="Uohara A."/>
            <person name="Ohji S."/>
            <person name="Ichikawa N."/>
        </authorList>
    </citation>
    <scope>NUCLEOTIDE SEQUENCE [LARGE SCALE GENOMIC DNA]</scope>
    <source>
        <strain evidence="3 5">NBRC 14136</strain>
    </source>
</reference>
<dbReference type="PANTHER" id="PTHR47649">
    <property type="entry name" value="RIBONUCLEASE D"/>
    <property type="match status" value="1"/>
</dbReference>
<dbReference type="SUPFAM" id="SSF53098">
    <property type="entry name" value="Ribonuclease H-like"/>
    <property type="match status" value="1"/>
</dbReference>
<dbReference type="Proteomes" id="UP000185479">
    <property type="component" value="Chromosome"/>
</dbReference>